<evidence type="ECO:0000256" key="1">
    <source>
        <dbReference type="SAM" id="Phobius"/>
    </source>
</evidence>
<protein>
    <submittedName>
        <fullName evidence="2">Uncharacterized protein</fullName>
    </submittedName>
</protein>
<dbReference type="KEGG" id="paqt:E8L99_09160"/>
<name>A0A4D7QFG9_9HYPH</name>
<keyword evidence="3" id="KW-1185">Reference proteome</keyword>
<accession>A0A4D7QFG9</accession>
<gene>
    <name evidence="2" type="ORF">E8L99_09160</name>
</gene>
<evidence type="ECO:0000313" key="2">
    <source>
        <dbReference type="EMBL" id="QCK85918.1"/>
    </source>
</evidence>
<keyword evidence="1" id="KW-0812">Transmembrane</keyword>
<keyword evidence="1" id="KW-1133">Transmembrane helix</keyword>
<evidence type="ECO:0000313" key="3">
    <source>
        <dbReference type="Proteomes" id="UP000298588"/>
    </source>
</evidence>
<dbReference type="EMBL" id="CP039865">
    <property type="protein sequence ID" value="QCK85918.1"/>
    <property type="molecule type" value="Genomic_DNA"/>
</dbReference>
<dbReference type="RefSeq" id="WP_137099250.1">
    <property type="nucleotide sequence ID" value="NZ_CP039865.1"/>
</dbReference>
<reference evidence="2 3" key="1">
    <citation type="submission" date="2019-04" db="EMBL/GenBank/DDBJ databases">
        <title>Phreatobacter aquaticus sp. nov.</title>
        <authorList>
            <person name="Choi A."/>
            <person name="Baek K."/>
        </authorList>
    </citation>
    <scope>NUCLEOTIDE SEQUENCE [LARGE SCALE GENOMIC DNA]</scope>
    <source>
        <strain evidence="2 3">NMCR1094</strain>
    </source>
</reference>
<dbReference type="Proteomes" id="UP000298588">
    <property type="component" value="Chromosome"/>
</dbReference>
<keyword evidence="1" id="KW-0472">Membrane</keyword>
<feature type="transmembrane region" description="Helical" evidence="1">
    <location>
        <begin position="35"/>
        <end position="58"/>
    </location>
</feature>
<proteinExistence type="predicted"/>
<organism evidence="2 3">
    <name type="scientific">Phreatobacter aquaticus</name>
    <dbReference type="NCBI Taxonomy" id="2570229"/>
    <lineage>
        <taxon>Bacteria</taxon>
        <taxon>Pseudomonadati</taxon>
        <taxon>Pseudomonadota</taxon>
        <taxon>Alphaproteobacteria</taxon>
        <taxon>Hyphomicrobiales</taxon>
        <taxon>Phreatobacteraceae</taxon>
        <taxon>Phreatobacter</taxon>
    </lineage>
</organism>
<feature type="transmembrane region" description="Helical" evidence="1">
    <location>
        <begin position="85"/>
        <end position="108"/>
    </location>
</feature>
<dbReference type="AlphaFoldDB" id="A0A4D7QFG9"/>
<sequence>MAGMSISTKIATAQEAPMVQNPHPEPTSGTRILEIVVGTLVIAGIVVFLIGFNLAAFVEAYQTGSVSLPRSGNRPAAYAQEPLKFTAIIAIRVMIVLGGMAVAAYAFMRFFLRKPPVRW</sequence>